<dbReference type="EMBL" id="CP036313">
    <property type="protein sequence ID" value="QBH14780.1"/>
    <property type="molecule type" value="Genomic_DNA"/>
</dbReference>
<gene>
    <name evidence="5" type="ORF">DO021_01830</name>
    <name evidence="4" type="ORF">EYB58_18790</name>
</gene>
<protein>
    <submittedName>
        <fullName evidence="5">Uncharacterized protein</fullName>
    </submittedName>
</protein>
<organism evidence="5 6">
    <name type="scientific">Desulfobacter hydrogenophilus</name>
    <dbReference type="NCBI Taxonomy" id="2291"/>
    <lineage>
        <taxon>Bacteria</taxon>
        <taxon>Pseudomonadati</taxon>
        <taxon>Thermodesulfobacteriota</taxon>
        <taxon>Desulfobacteria</taxon>
        <taxon>Desulfobacterales</taxon>
        <taxon>Desulfobacteraceae</taxon>
        <taxon>Desulfobacter</taxon>
    </lineage>
</organism>
<dbReference type="InterPro" id="IPR056130">
    <property type="entry name" value="DUF7713"/>
</dbReference>
<feature type="domain" description="DUF7685" evidence="1">
    <location>
        <begin position="5"/>
        <end position="46"/>
    </location>
</feature>
<reference evidence="5 6" key="1">
    <citation type="submission" date="2018-06" db="EMBL/GenBank/DDBJ databases">
        <title>Complete Genome Sequence of Desulfobacter hydrogenophilus (DSM3380).</title>
        <authorList>
            <person name="Marietou A."/>
            <person name="Schreiber L."/>
            <person name="Marshall I."/>
            <person name="Jorgensen B."/>
        </authorList>
    </citation>
    <scope>NUCLEOTIDE SEQUENCE [LARGE SCALE GENOMIC DNA]</scope>
    <source>
        <strain evidence="5 6">DSM 3380</strain>
    </source>
</reference>
<reference evidence="4 7" key="2">
    <citation type="submission" date="2019-02" db="EMBL/GenBank/DDBJ databases">
        <title>Complete genome sequence of Desulfobacter hydrogenophilus AcRS1.</title>
        <authorList>
            <person name="Marietou A."/>
            <person name="Lund M.B."/>
            <person name="Marshall I.P.G."/>
            <person name="Schreiber L."/>
            <person name="Jorgensen B."/>
        </authorList>
    </citation>
    <scope>NUCLEOTIDE SEQUENCE [LARGE SCALE GENOMIC DNA]</scope>
    <source>
        <strain evidence="4 7">AcRS1</strain>
    </source>
</reference>
<keyword evidence="7" id="KW-1185">Reference proteome</keyword>
<evidence type="ECO:0000259" key="1">
    <source>
        <dbReference type="Pfam" id="PF24734"/>
    </source>
</evidence>
<evidence type="ECO:0000313" key="7">
    <source>
        <dbReference type="Proteomes" id="UP000293902"/>
    </source>
</evidence>
<name>A0A328FGS1_9BACT</name>
<dbReference type="Proteomes" id="UP000293902">
    <property type="component" value="Chromosome"/>
</dbReference>
<evidence type="ECO:0000259" key="3">
    <source>
        <dbReference type="Pfam" id="PF24828"/>
    </source>
</evidence>
<accession>A0A328FGS1</accession>
<evidence type="ECO:0000313" key="6">
    <source>
        <dbReference type="Proteomes" id="UP000248798"/>
    </source>
</evidence>
<dbReference type="InterPro" id="IPR056102">
    <property type="entry name" value="DUF7685"/>
</dbReference>
<feature type="domain" description="DUF7713" evidence="3">
    <location>
        <begin position="143"/>
        <end position="198"/>
    </location>
</feature>
<dbReference type="Proteomes" id="UP000248798">
    <property type="component" value="Unassembled WGS sequence"/>
</dbReference>
<sequence length="201" mass="23148">MAGDKCTYCGAEVKNYNSIMMQSEDGYTKVCLHCYNKDMAESVGIDYDHIELQPILLKDMDGNEHKFEFTVQLMGDQLVLKTHEDTQDDVCAYEFSMIGDYEDSLFSLFASLYERMVNTLNTKHMYKDTETGRWHVQTGDGGEDVVRGRIEADMDSDDSIETPLIVVDGKKIPWEEFGRMLMPFEGFNFKLQIYDPSDEMD</sequence>
<proteinExistence type="predicted"/>
<dbReference type="RefSeq" id="WP_111953139.1">
    <property type="nucleotide sequence ID" value="NZ_CP036313.1"/>
</dbReference>
<evidence type="ECO:0000313" key="4">
    <source>
        <dbReference type="EMBL" id="QBH14780.1"/>
    </source>
</evidence>
<feature type="domain" description="DUF7686" evidence="2">
    <location>
        <begin position="49"/>
        <end position="120"/>
    </location>
</feature>
<dbReference type="AlphaFoldDB" id="A0A328FGS1"/>
<dbReference type="EMBL" id="QLNI01000002">
    <property type="protein sequence ID" value="RAM03814.1"/>
    <property type="molecule type" value="Genomic_DNA"/>
</dbReference>
<dbReference type="InterPro" id="IPR056103">
    <property type="entry name" value="DUF7686"/>
</dbReference>
<dbReference type="Pfam" id="PF24735">
    <property type="entry name" value="DUF7686"/>
    <property type="match status" value="1"/>
</dbReference>
<evidence type="ECO:0000259" key="2">
    <source>
        <dbReference type="Pfam" id="PF24735"/>
    </source>
</evidence>
<dbReference type="Pfam" id="PF24828">
    <property type="entry name" value="DUF7713"/>
    <property type="match status" value="1"/>
</dbReference>
<evidence type="ECO:0000313" key="5">
    <source>
        <dbReference type="EMBL" id="RAM03814.1"/>
    </source>
</evidence>
<dbReference type="OrthoDB" id="5518208at2"/>
<dbReference type="Pfam" id="PF24734">
    <property type="entry name" value="DUF7685"/>
    <property type="match status" value="1"/>
</dbReference>